<proteinExistence type="predicted"/>
<evidence type="ECO:0000313" key="2">
    <source>
        <dbReference type="Proteomes" id="UP000028073"/>
    </source>
</evidence>
<reference evidence="1 2" key="1">
    <citation type="submission" date="2014-06" db="EMBL/GenBank/DDBJ databases">
        <title>Whole Genome Sequences of Three Symbiotic Endozoicomonas Bacteria.</title>
        <authorList>
            <person name="Neave M.J."/>
            <person name="Apprill A."/>
            <person name="Voolstra C.R."/>
        </authorList>
    </citation>
    <scope>NUCLEOTIDE SEQUENCE [LARGE SCALE GENOMIC DNA]</scope>
    <source>
        <strain evidence="1 2">DSM 25634</strain>
    </source>
</reference>
<organism evidence="1 2">
    <name type="scientific">Endozoicomonas numazuensis</name>
    <dbReference type="NCBI Taxonomy" id="1137799"/>
    <lineage>
        <taxon>Bacteria</taxon>
        <taxon>Pseudomonadati</taxon>
        <taxon>Pseudomonadota</taxon>
        <taxon>Gammaproteobacteria</taxon>
        <taxon>Oceanospirillales</taxon>
        <taxon>Endozoicomonadaceae</taxon>
        <taxon>Endozoicomonas</taxon>
    </lineage>
</organism>
<accession>A0A081NEQ8</accession>
<dbReference type="AlphaFoldDB" id="A0A081NEQ8"/>
<dbReference type="EMBL" id="JOKH01000004">
    <property type="protein sequence ID" value="KEQ16931.1"/>
    <property type="molecule type" value="Genomic_DNA"/>
</dbReference>
<dbReference type="Proteomes" id="UP000028073">
    <property type="component" value="Unassembled WGS sequence"/>
</dbReference>
<dbReference type="STRING" id="1137799.GZ78_20055"/>
<sequence>MGPIVFFAGFLSSAVSAGMLQEGLLWGGAPKVFSQYRGIPALFSSDLNPNDLILQYSTHDSVAIENYQLSCEQGVCDSTGEFCQNKCVRENGVVGNEVERFDEDSHPGGEVIRPNEFLRLKNREFFVQIYDHDVRVIELSESSEMEDFLPDGQPPSAS</sequence>
<dbReference type="RefSeq" id="WP_034839229.1">
    <property type="nucleotide sequence ID" value="NZ_JOKH01000004.1"/>
</dbReference>
<keyword evidence="2" id="KW-1185">Reference proteome</keyword>
<name>A0A081NEQ8_9GAMM</name>
<comment type="caution">
    <text evidence="1">The sequence shown here is derived from an EMBL/GenBank/DDBJ whole genome shotgun (WGS) entry which is preliminary data.</text>
</comment>
<evidence type="ECO:0000313" key="1">
    <source>
        <dbReference type="EMBL" id="KEQ16931.1"/>
    </source>
</evidence>
<gene>
    <name evidence="1" type="ORF">GZ78_20055</name>
</gene>
<protein>
    <submittedName>
        <fullName evidence="1">Uncharacterized protein</fullName>
    </submittedName>
</protein>